<dbReference type="PANTHER" id="PTHR35450">
    <property type="entry name" value="REVERSE TRANSCRIPTASE DOMAIN-CONTAINING PROTEIN"/>
    <property type="match status" value="1"/>
</dbReference>
<protein>
    <submittedName>
        <fullName evidence="1">Uncharacterized protein</fullName>
    </submittedName>
</protein>
<dbReference type="PANTHER" id="PTHR35450:SF2">
    <property type="entry name" value="REVERSE TRANSCRIPTASE DOMAIN-CONTAINING PROTEIN"/>
    <property type="match status" value="1"/>
</dbReference>
<dbReference type="AlphaFoldDB" id="A0A2D4Q7Q8"/>
<evidence type="ECO:0000313" key="1">
    <source>
        <dbReference type="EMBL" id="LAB65623.1"/>
    </source>
</evidence>
<dbReference type="EMBL" id="IACN01119275">
    <property type="protein sequence ID" value="LAB65623.1"/>
    <property type="molecule type" value="Transcribed_RNA"/>
</dbReference>
<reference evidence="1" key="1">
    <citation type="submission" date="2017-07" db="EMBL/GenBank/DDBJ databases">
        <authorList>
            <person name="Mikheyev A."/>
            <person name="Grau M."/>
        </authorList>
    </citation>
    <scope>NUCLEOTIDE SEQUENCE</scope>
    <source>
        <tissue evidence="1">Venom_gland</tissue>
    </source>
</reference>
<name>A0A2D4Q7Q8_MICSU</name>
<proteinExistence type="predicted"/>
<sequence>MDRKTRKIMTMNHVLLPCNDIDGIYLPKKRGGCGMLQYIKCLKKEKWVLEEYLKDNEEDALKLVYQEGLLTTGETNLANKKDQIKNRMETWEDKALCGQYIKKKQMGSQGKYIKLGELIESLILEVYNDVLMEARLPESWREAYILFNTKRE</sequence>
<organism evidence="1">
    <name type="scientific">Micrurus surinamensis</name>
    <name type="common">Surinam coral snake</name>
    <dbReference type="NCBI Taxonomy" id="129470"/>
    <lineage>
        <taxon>Eukaryota</taxon>
        <taxon>Metazoa</taxon>
        <taxon>Chordata</taxon>
        <taxon>Craniata</taxon>
        <taxon>Vertebrata</taxon>
        <taxon>Euteleostomi</taxon>
        <taxon>Lepidosauria</taxon>
        <taxon>Squamata</taxon>
        <taxon>Bifurcata</taxon>
        <taxon>Unidentata</taxon>
        <taxon>Episquamata</taxon>
        <taxon>Toxicofera</taxon>
        <taxon>Serpentes</taxon>
        <taxon>Colubroidea</taxon>
        <taxon>Elapidae</taxon>
        <taxon>Elapinae</taxon>
        <taxon>Micrurus</taxon>
    </lineage>
</organism>
<reference evidence="1" key="2">
    <citation type="submission" date="2017-11" db="EMBL/GenBank/DDBJ databases">
        <title>Coralsnake Venomics: Analyses of Venom Gland Transcriptomes and Proteomes of Six Brazilian Taxa.</title>
        <authorList>
            <person name="Aird S.D."/>
            <person name="Jorge da Silva N."/>
            <person name="Qiu L."/>
            <person name="Villar-Briones A."/>
            <person name="Aparecida-Saddi V."/>
            <person name="Campos-Telles M.P."/>
            <person name="Grau M."/>
            <person name="Mikheyev A.S."/>
        </authorList>
    </citation>
    <scope>NUCLEOTIDE SEQUENCE</scope>
    <source>
        <tissue evidence="1">Venom_gland</tissue>
    </source>
</reference>
<accession>A0A2D4Q7Q8</accession>